<sequence>MASAIFLMESEAQPSVLAKEKAASKILVH</sequence>
<evidence type="ECO:0000313" key="2">
    <source>
        <dbReference type="Proteomes" id="UP000187203"/>
    </source>
</evidence>
<dbReference type="AlphaFoldDB" id="A0A1R3L1X1"/>
<keyword evidence="2" id="KW-1185">Reference proteome</keyword>
<name>A0A1R3L1X1_9ROSI</name>
<organism evidence="1 2">
    <name type="scientific">Corchorus olitorius</name>
    <dbReference type="NCBI Taxonomy" id="93759"/>
    <lineage>
        <taxon>Eukaryota</taxon>
        <taxon>Viridiplantae</taxon>
        <taxon>Streptophyta</taxon>
        <taxon>Embryophyta</taxon>
        <taxon>Tracheophyta</taxon>
        <taxon>Spermatophyta</taxon>
        <taxon>Magnoliopsida</taxon>
        <taxon>eudicotyledons</taxon>
        <taxon>Gunneridae</taxon>
        <taxon>Pentapetalae</taxon>
        <taxon>rosids</taxon>
        <taxon>malvids</taxon>
        <taxon>Malvales</taxon>
        <taxon>Malvaceae</taxon>
        <taxon>Grewioideae</taxon>
        <taxon>Apeibeae</taxon>
        <taxon>Corchorus</taxon>
    </lineage>
</organism>
<evidence type="ECO:0000313" key="1">
    <source>
        <dbReference type="EMBL" id="OMP13270.1"/>
    </source>
</evidence>
<comment type="caution">
    <text evidence="1">The sequence shown here is derived from an EMBL/GenBank/DDBJ whole genome shotgun (WGS) entry which is preliminary data.</text>
</comment>
<accession>A0A1R3L1X1</accession>
<gene>
    <name evidence="1" type="ORF">COLO4_01970</name>
</gene>
<reference evidence="2" key="1">
    <citation type="submission" date="2013-09" db="EMBL/GenBank/DDBJ databases">
        <title>Corchorus olitorius genome sequencing.</title>
        <authorList>
            <person name="Alam M."/>
            <person name="Haque M.S."/>
            <person name="Islam M.S."/>
            <person name="Emdad E.M."/>
            <person name="Islam M.M."/>
            <person name="Ahmed B."/>
            <person name="Halim A."/>
            <person name="Hossen Q.M.M."/>
            <person name="Hossain M.Z."/>
            <person name="Ahmed R."/>
            <person name="Khan M.M."/>
            <person name="Islam R."/>
            <person name="Rashid M.M."/>
            <person name="Khan S.A."/>
            <person name="Rahman M.S."/>
            <person name="Alam M."/>
            <person name="Yahiya A.S."/>
            <person name="Khan M.S."/>
            <person name="Azam M.S."/>
            <person name="Haque T."/>
            <person name="Lashkar M.Z.H."/>
            <person name="Akhand A.I."/>
            <person name="Morshed G."/>
            <person name="Roy S."/>
            <person name="Uddin K.S."/>
            <person name="Rabeya T."/>
            <person name="Hossain A.S."/>
            <person name="Chowdhury A."/>
            <person name="Snigdha A.R."/>
            <person name="Mortoza M.S."/>
            <person name="Matin S.A."/>
            <person name="Hoque S.M.E."/>
            <person name="Islam M.K."/>
            <person name="Roy D.K."/>
            <person name="Haider R."/>
            <person name="Moosa M.M."/>
            <person name="Elias S.M."/>
            <person name="Hasan A.M."/>
            <person name="Jahan S."/>
            <person name="Shafiuddin M."/>
            <person name="Mahmood N."/>
            <person name="Shommy N.S."/>
        </authorList>
    </citation>
    <scope>NUCLEOTIDE SEQUENCE [LARGE SCALE GENOMIC DNA]</scope>
    <source>
        <strain evidence="2">cv. O-4</strain>
    </source>
</reference>
<protein>
    <submittedName>
        <fullName evidence="1">Uncharacterized protein</fullName>
    </submittedName>
</protein>
<dbReference type="EMBL" id="AWUE01004703">
    <property type="protein sequence ID" value="OMP13270.1"/>
    <property type="molecule type" value="Genomic_DNA"/>
</dbReference>
<proteinExistence type="predicted"/>
<dbReference type="Proteomes" id="UP000187203">
    <property type="component" value="Unassembled WGS sequence"/>
</dbReference>